<accession>A0ABS4TNA8</accession>
<keyword evidence="1" id="KW-0418">Kinase</keyword>
<dbReference type="Gene3D" id="3.30.565.10">
    <property type="entry name" value="Histidine kinase-like ATPase, C-terminal domain"/>
    <property type="match status" value="1"/>
</dbReference>
<evidence type="ECO:0000259" key="2">
    <source>
        <dbReference type="Pfam" id="PF13581"/>
    </source>
</evidence>
<dbReference type="Proteomes" id="UP001519332">
    <property type="component" value="Unassembled WGS sequence"/>
</dbReference>
<dbReference type="SUPFAM" id="SSF55874">
    <property type="entry name" value="ATPase domain of HSP90 chaperone/DNA topoisomerase II/histidine kinase"/>
    <property type="match status" value="1"/>
</dbReference>
<evidence type="ECO:0000313" key="3">
    <source>
        <dbReference type="EMBL" id="MBP2325887.1"/>
    </source>
</evidence>
<feature type="domain" description="Histidine kinase/HSP90-like ATPase" evidence="2">
    <location>
        <begin position="27"/>
        <end position="127"/>
    </location>
</feature>
<dbReference type="PANTHER" id="PTHR35526">
    <property type="entry name" value="ANTI-SIGMA-F FACTOR RSBW-RELATED"/>
    <property type="match status" value="1"/>
</dbReference>
<gene>
    <name evidence="3" type="ORF">JOF56_006272</name>
</gene>
<dbReference type="InterPro" id="IPR050267">
    <property type="entry name" value="Anti-sigma-factor_SerPK"/>
</dbReference>
<evidence type="ECO:0000256" key="1">
    <source>
        <dbReference type="ARBA" id="ARBA00022527"/>
    </source>
</evidence>
<dbReference type="RefSeq" id="WP_209643023.1">
    <property type="nucleotide sequence ID" value="NZ_JAGINW010000001.1"/>
</dbReference>
<dbReference type="CDD" id="cd16936">
    <property type="entry name" value="HATPase_RsbW-like"/>
    <property type="match status" value="1"/>
</dbReference>
<keyword evidence="4" id="KW-1185">Reference proteome</keyword>
<protein>
    <submittedName>
        <fullName evidence="3">Anti-sigma regulatory factor (Ser/Thr protein kinase)</fullName>
    </submittedName>
</protein>
<evidence type="ECO:0000313" key="4">
    <source>
        <dbReference type="Proteomes" id="UP001519332"/>
    </source>
</evidence>
<sequence>MTSASFYDRKTVPGWKHALIDRPLPAELRREVSAALTSRLKQPELNDVLLVLTELVTNSYCHTDTPIDAEVTITDVGVLVEVSDGNTADLRLRRQPTPLRHGRGLALVSAIAEDWGVESIQDGKRVWALLPRAA</sequence>
<reference evidence="3 4" key="1">
    <citation type="submission" date="2021-03" db="EMBL/GenBank/DDBJ databases">
        <title>Sequencing the genomes of 1000 actinobacteria strains.</title>
        <authorList>
            <person name="Klenk H.-P."/>
        </authorList>
    </citation>
    <scope>NUCLEOTIDE SEQUENCE [LARGE SCALE GENOMIC DNA]</scope>
    <source>
        <strain evidence="3 4">DSM 46670</strain>
    </source>
</reference>
<keyword evidence="1" id="KW-0808">Transferase</keyword>
<dbReference type="InterPro" id="IPR003594">
    <property type="entry name" value="HATPase_dom"/>
</dbReference>
<dbReference type="Pfam" id="PF13581">
    <property type="entry name" value="HATPase_c_2"/>
    <property type="match status" value="1"/>
</dbReference>
<dbReference type="PANTHER" id="PTHR35526:SF3">
    <property type="entry name" value="ANTI-SIGMA-F FACTOR RSBW"/>
    <property type="match status" value="1"/>
</dbReference>
<dbReference type="InterPro" id="IPR036890">
    <property type="entry name" value="HATPase_C_sf"/>
</dbReference>
<proteinExistence type="predicted"/>
<organism evidence="3 4">
    <name type="scientific">Kibdelosporangium banguiense</name>
    <dbReference type="NCBI Taxonomy" id="1365924"/>
    <lineage>
        <taxon>Bacteria</taxon>
        <taxon>Bacillati</taxon>
        <taxon>Actinomycetota</taxon>
        <taxon>Actinomycetes</taxon>
        <taxon>Pseudonocardiales</taxon>
        <taxon>Pseudonocardiaceae</taxon>
        <taxon>Kibdelosporangium</taxon>
    </lineage>
</organism>
<keyword evidence="1" id="KW-0723">Serine/threonine-protein kinase</keyword>
<name>A0ABS4TNA8_9PSEU</name>
<dbReference type="EMBL" id="JAGINW010000001">
    <property type="protein sequence ID" value="MBP2325887.1"/>
    <property type="molecule type" value="Genomic_DNA"/>
</dbReference>
<comment type="caution">
    <text evidence="3">The sequence shown here is derived from an EMBL/GenBank/DDBJ whole genome shotgun (WGS) entry which is preliminary data.</text>
</comment>